<reference evidence="1 2" key="1">
    <citation type="submission" date="2014-12" db="EMBL/GenBank/DDBJ databases">
        <title>Genome analysis of a novel jumbo phage RSL2 infecting the phytopathogen Ralstonia solanacearum.</title>
        <authorList>
            <person name="Kawasaki T."/>
            <person name="Fujie M."/>
            <person name="Chatchawankanphanich O."/>
            <person name="Ogata H."/>
            <person name="Yamada T."/>
        </authorList>
    </citation>
    <scope>NUCLEOTIDE SEQUENCE [LARGE SCALE GENOMIC DNA]</scope>
    <source>
        <strain evidence="1 2">RSL2</strain>
    </source>
</reference>
<name>A0A0A8J9B7_9CAUD</name>
<dbReference type="RefSeq" id="YP_009212895.1">
    <property type="nucleotide sequence ID" value="NC_028950.1"/>
</dbReference>
<dbReference type="OrthoDB" id="26162at10239"/>
<dbReference type="Proteomes" id="UP000203794">
    <property type="component" value="Segment"/>
</dbReference>
<proteinExistence type="predicted"/>
<keyword evidence="2" id="KW-1185">Reference proteome</keyword>
<organism evidence="1 2">
    <name type="scientific">Ralstonia phage RSL2</name>
    <dbReference type="NCBI Taxonomy" id="1585840"/>
    <lineage>
        <taxon>Viruses</taxon>
        <taxon>Duplodnaviria</taxon>
        <taxon>Heunggongvirae</taxon>
        <taxon>Uroviricota</taxon>
        <taxon>Caudoviricetes</taxon>
        <taxon>Chimalliviridae</taxon>
        <taxon>Chiangmaivirus</taxon>
        <taxon>Chiangmaivirus RSL2</taxon>
    </lineage>
</organism>
<sequence>MKGIYVEIGALLDARYGVVKRLNPEIAQGLIRNGYHLRKGDFFEGIDKKAYDELYGKFEVETLQEALMTNIFVFLAPQIAELMKETIAHELPDNQKPQLDVNVWPYPFQADEMAALRSIIYLKFQGRIGVNVFSKDIKELTPALCSENYVMMVMYDYHNYLNAHANALIKNPKPFLLLVAPMVYFNSDPDKDEEVIEQMKRGINSLAVLEAAVAPRIHLKFINVEHFSLIYPDARLVGIEDVDVSKHLTIDELDKKLTDQNKTD</sequence>
<evidence type="ECO:0000313" key="1">
    <source>
        <dbReference type="EMBL" id="BAQ02574.1"/>
    </source>
</evidence>
<evidence type="ECO:0000313" key="2">
    <source>
        <dbReference type="Proteomes" id="UP000203794"/>
    </source>
</evidence>
<dbReference type="GeneID" id="26639487"/>
<dbReference type="EMBL" id="AP014693">
    <property type="protein sequence ID" value="BAQ02574.1"/>
    <property type="molecule type" value="Genomic_DNA"/>
</dbReference>
<accession>A0A0A8J9B7</accession>
<dbReference type="KEGG" id="vg:26639487"/>
<protein>
    <submittedName>
        <fullName evidence="1">Uncharacterized protein</fullName>
    </submittedName>
</protein>